<sequence>MTRLPNCLFVILSCFVSVLSFNLDLDNLVKYRGSPGSMFGFTVAQHSFQQQNSVIVGAPEDETDQPGVSKGGAVYRCFAFGDNNCERIRFDRNGESSSYCAPPYRNQRSFGVNFAVLGVITIFICRDTTT</sequence>
<dbReference type="GO" id="GO:0033627">
    <property type="term" value="P:cell adhesion mediated by integrin"/>
    <property type="evidence" value="ECO:0007669"/>
    <property type="project" value="TreeGrafter"/>
</dbReference>
<evidence type="ECO:0000313" key="2">
    <source>
        <dbReference type="Proteomes" id="UP000466442"/>
    </source>
</evidence>
<dbReference type="Proteomes" id="UP000466442">
    <property type="component" value="Unassembled WGS sequence"/>
</dbReference>
<dbReference type="InterPro" id="IPR028994">
    <property type="entry name" value="Integrin_alpha_N"/>
</dbReference>
<dbReference type="GO" id="GO:0005178">
    <property type="term" value="F:integrin binding"/>
    <property type="evidence" value="ECO:0007669"/>
    <property type="project" value="TreeGrafter"/>
</dbReference>
<reference evidence="1" key="1">
    <citation type="journal article" date="2021" name="Mol. Ecol. Resour.">
        <title>Apolygus lucorum genome provides insights into omnivorousness and mesophyll feeding.</title>
        <authorList>
            <person name="Liu Y."/>
            <person name="Liu H."/>
            <person name="Wang H."/>
            <person name="Huang T."/>
            <person name="Liu B."/>
            <person name="Yang B."/>
            <person name="Yin L."/>
            <person name="Li B."/>
            <person name="Zhang Y."/>
            <person name="Zhang S."/>
            <person name="Jiang F."/>
            <person name="Zhang X."/>
            <person name="Ren Y."/>
            <person name="Wang B."/>
            <person name="Wang S."/>
            <person name="Lu Y."/>
            <person name="Wu K."/>
            <person name="Fan W."/>
            <person name="Wang G."/>
        </authorList>
    </citation>
    <scope>NUCLEOTIDE SEQUENCE</scope>
    <source>
        <strain evidence="1">12Hb</strain>
    </source>
</reference>
<dbReference type="InterPro" id="IPR013519">
    <property type="entry name" value="Int_alpha_beta-p"/>
</dbReference>
<proteinExistence type="predicted"/>
<comment type="caution">
    <text evidence="1">The sequence shown here is derived from an EMBL/GenBank/DDBJ whole genome shotgun (WGS) entry which is preliminary data.</text>
</comment>
<dbReference type="GO" id="GO:0009897">
    <property type="term" value="C:external side of plasma membrane"/>
    <property type="evidence" value="ECO:0007669"/>
    <property type="project" value="TreeGrafter"/>
</dbReference>
<dbReference type="GO" id="GO:0007160">
    <property type="term" value="P:cell-matrix adhesion"/>
    <property type="evidence" value="ECO:0007669"/>
    <property type="project" value="TreeGrafter"/>
</dbReference>
<dbReference type="GO" id="GO:0007229">
    <property type="term" value="P:integrin-mediated signaling pathway"/>
    <property type="evidence" value="ECO:0007669"/>
    <property type="project" value="TreeGrafter"/>
</dbReference>
<dbReference type="GO" id="GO:0098609">
    <property type="term" value="P:cell-cell adhesion"/>
    <property type="evidence" value="ECO:0007669"/>
    <property type="project" value="TreeGrafter"/>
</dbReference>
<dbReference type="SMART" id="SM00191">
    <property type="entry name" value="Int_alpha"/>
    <property type="match status" value="1"/>
</dbReference>
<dbReference type="OrthoDB" id="5317514at2759"/>
<dbReference type="AlphaFoldDB" id="A0A6A4JR91"/>
<dbReference type="GO" id="GO:0008305">
    <property type="term" value="C:integrin complex"/>
    <property type="evidence" value="ECO:0007669"/>
    <property type="project" value="TreeGrafter"/>
</dbReference>
<dbReference type="EMBL" id="WIXP02000006">
    <property type="protein sequence ID" value="KAF6210017.1"/>
    <property type="molecule type" value="Genomic_DNA"/>
</dbReference>
<accession>A0A6A4JR91</accession>
<protein>
    <submittedName>
        <fullName evidence="1">Uncharacterized protein</fullName>
    </submittedName>
</protein>
<name>A0A6A4JR91_APOLU</name>
<dbReference type="SUPFAM" id="SSF69318">
    <property type="entry name" value="Integrin alpha N-terminal domain"/>
    <property type="match status" value="1"/>
</dbReference>
<organism evidence="1 2">
    <name type="scientific">Apolygus lucorum</name>
    <name type="common">Small green plant bug</name>
    <name type="synonym">Lygocoris lucorum</name>
    <dbReference type="NCBI Taxonomy" id="248454"/>
    <lineage>
        <taxon>Eukaryota</taxon>
        <taxon>Metazoa</taxon>
        <taxon>Ecdysozoa</taxon>
        <taxon>Arthropoda</taxon>
        <taxon>Hexapoda</taxon>
        <taxon>Insecta</taxon>
        <taxon>Pterygota</taxon>
        <taxon>Neoptera</taxon>
        <taxon>Paraneoptera</taxon>
        <taxon>Hemiptera</taxon>
        <taxon>Heteroptera</taxon>
        <taxon>Panheteroptera</taxon>
        <taxon>Cimicomorpha</taxon>
        <taxon>Miridae</taxon>
        <taxon>Mirini</taxon>
        <taxon>Apolygus</taxon>
    </lineage>
</organism>
<gene>
    <name evidence="1" type="ORF">GE061_015772</name>
</gene>
<keyword evidence="2" id="KW-1185">Reference proteome</keyword>
<evidence type="ECO:0000313" key="1">
    <source>
        <dbReference type="EMBL" id="KAF6210017.1"/>
    </source>
</evidence>
<dbReference type="PANTHER" id="PTHR23220">
    <property type="entry name" value="INTEGRIN ALPHA"/>
    <property type="match status" value="1"/>
</dbReference>
<dbReference type="PANTHER" id="PTHR23220:SF133">
    <property type="entry name" value="INTEGRIN ALPHA-PS2"/>
    <property type="match status" value="1"/>
</dbReference>
<dbReference type="Gene3D" id="2.130.10.130">
    <property type="entry name" value="Integrin alpha, N-terminal"/>
    <property type="match status" value="1"/>
</dbReference>